<proteinExistence type="predicted"/>
<evidence type="ECO:0000313" key="3">
    <source>
        <dbReference type="Proteomes" id="UP000187012"/>
    </source>
</evidence>
<protein>
    <submittedName>
        <fullName evidence="2">Uncharacterized protein</fullName>
    </submittedName>
</protein>
<name>A0A1N7SL86_9BURK</name>
<reference evidence="2 3" key="1">
    <citation type="submission" date="2016-12" db="EMBL/GenBank/DDBJ databases">
        <authorList>
            <person name="Song W.-J."/>
            <person name="Kurnit D.M."/>
        </authorList>
    </citation>
    <scope>NUCLEOTIDE SEQUENCE [LARGE SCALE GENOMIC DNA]</scope>
    <source>
        <strain evidence="2 3">STM7296</strain>
    </source>
</reference>
<evidence type="ECO:0000256" key="1">
    <source>
        <dbReference type="SAM" id="MobiDB-lite"/>
    </source>
</evidence>
<dbReference type="AlphaFoldDB" id="A0A1N7SL86"/>
<accession>A0A1N7SL86</accession>
<evidence type="ECO:0000313" key="2">
    <source>
        <dbReference type="EMBL" id="SIT48156.1"/>
    </source>
</evidence>
<gene>
    <name evidence="2" type="ORF">BN2475_950003</name>
</gene>
<dbReference type="EMBL" id="CYGX02000095">
    <property type="protein sequence ID" value="SIT48156.1"/>
    <property type="molecule type" value="Genomic_DNA"/>
</dbReference>
<feature type="compositionally biased region" description="Basic and acidic residues" evidence="1">
    <location>
        <begin position="135"/>
        <end position="144"/>
    </location>
</feature>
<sequence length="283" mass="30431">MEPLTLSILAVSGAVISMGVGVAKAFRDILKTFVKSKYERSFEKELALVLRKSPKTEELLNEIVHDSSVFQKDPERYGALKALIIETLEKSEDKVASSIKEGLNQPSELGREKYVAKLLRNTEPEITGTSQPRTPTKDKSKSEKPNPTPERSYQIGYVGAGARVAQGENISWIEGVADLPEGETLARQFAALLDQIDKDASLDDDTRALAKDKTAAVAEGLAKAQESPGVLRRALIDAKSWFGSSASGVGNALGDILKSEAAQETLGTVSEAATRAAIDAFVK</sequence>
<feature type="region of interest" description="Disordered" evidence="1">
    <location>
        <begin position="120"/>
        <end position="153"/>
    </location>
</feature>
<organism evidence="2 3">
    <name type="scientific">Paraburkholderia ribeironis</name>
    <dbReference type="NCBI Taxonomy" id="1247936"/>
    <lineage>
        <taxon>Bacteria</taxon>
        <taxon>Pseudomonadati</taxon>
        <taxon>Pseudomonadota</taxon>
        <taxon>Betaproteobacteria</taxon>
        <taxon>Burkholderiales</taxon>
        <taxon>Burkholderiaceae</taxon>
        <taxon>Paraburkholderia</taxon>
    </lineage>
</organism>
<keyword evidence="3" id="KW-1185">Reference proteome</keyword>
<dbReference type="Proteomes" id="UP000187012">
    <property type="component" value="Unassembled WGS sequence"/>
</dbReference>
<dbReference type="STRING" id="1247936.BN2475_950003"/>